<dbReference type="RefSeq" id="WP_077348141.1">
    <property type="nucleotide sequence ID" value="NZ_CP019607.1"/>
</dbReference>
<proteinExistence type="predicted"/>
<dbReference type="SUPFAM" id="SSF54285">
    <property type="entry name" value="MoaD/ThiS"/>
    <property type="match status" value="1"/>
</dbReference>
<dbReference type="InterPro" id="IPR012675">
    <property type="entry name" value="Beta-grasp_dom_sf"/>
</dbReference>
<dbReference type="InterPro" id="IPR003749">
    <property type="entry name" value="ThiS/MoaD-like"/>
</dbReference>
<dbReference type="InterPro" id="IPR016155">
    <property type="entry name" value="Mopterin_synth/thiamin_S_b"/>
</dbReference>
<evidence type="ECO:0008006" key="3">
    <source>
        <dbReference type="Google" id="ProtNLM"/>
    </source>
</evidence>
<dbReference type="AlphaFoldDB" id="A0A1Q2CVL4"/>
<dbReference type="EMBL" id="CP019607">
    <property type="protein sequence ID" value="AQP50146.1"/>
    <property type="molecule type" value="Genomic_DNA"/>
</dbReference>
<dbReference type="STRING" id="399497.BW733_04150"/>
<dbReference type="Proteomes" id="UP000188235">
    <property type="component" value="Chromosome"/>
</dbReference>
<dbReference type="Gene3D" id="3.10.20.30">
    <property type="match status" value="1"/>
</dbReference>
<name>A0A1Q2CVL4_9ACTN</name>
<keyword evidence="2" id="KW-1185">Reference proteome</keyword>
<dbReference type="Pfam" id="PF02597">
    <property type="entry name" value="ThiS"/>
    <property type="match status" value="1"/>
</dbReference>
<dbReference type="OrthoDB" id="3733636at2"/>
<sequence length="79" mass="8007">MQVRFFAGAAEAAGVEERHVAVDGLNGHDLVALLGEGNEKLGRVLAVSSLLADGARVSDLAAPLGSVERVDVLPPFAGG</sequence>
<reference evidence="1 2" key="1">
    <citation type="journal article" date="2008" name="Int. J. Syst. Evol. Microbiol.">
        <title>Tessaracoccus flavescens sp. nov., isolated from marine sediment.</title>
        <authorList>
            <person name="Lee D.W."/>
            <person name="Lee S.D."/>
        </authorList>
    </citation>
    <scope>NUCLEOTIDE SEQUENCE [LARGE SCALE GENOMIC DNA]</scope>
    <source>
        <strain evidence="1 2">SST-39T</strain>
    </source>
</reference>
<protein>
    <recommendedName>
        <fullName evidence="3">Molybdopterin synthase sulfur carrier subunit</fullName>
    </recommendedName>
</protein>
<organism evidence="1 2">
    <name type="scientific">Tessaracoccus flavescens</name>
    <dbReference type="NCBI Taxonomy" id="399497"/>
    <lineage>
        <taxon>Bacteria</taxon>
        <taxon>Bacillati</taxon>
        <taxon>Actinomycetota</taxon>
        <taxon>Actinomycetes</taxon>
        <taxon>Propionibacteriales</taxon>
        <taxon>Propionibacteriaceae</taxon>
        <taxon>Tessaracoccus</taxon>
    </lineage>
</organism>
<gene>
    <name evidence="1" type="ORF">BW733_04150</name>
</gene>
<evidence type="ECO:0000313" key="1">
    <source>
        <dbReference type="EMBL" id="AQP50146.1"/>
    </source>
</evidence>
<dbReference type="KEGG" id="tfa:BW733_04150"/>
<evidence type="ECO:0000313" key="2">
    <source>
        <dbReference type="Proteomes" id="UP000188235"/>
    </source>
</evidence>
<accession>A0A1Q2CVL4</accession>